<gene>
    <name evidence="7" type="ORF">D9615_002204</name>
</gene>
<evidence type="ECO:0000259" key="6">
    <source>
        <dbReference type="PROSITE" id="PS50850"/>
    </source>
</evidence>
<dbReference type="PROSITE" id="PS50850">
    <property type="entry name" value="MFS"/>
    <property type="match status" value="1"/>
</dbReference>
<dbReference type="PANTHER" id="PTHR23502:SF134">
    <property type="entry name" value="MAJOR FACILITATOR SUPERFAMILY (MFS) PROFILE DOMAIN-CONTAINING PROTEIN-RELATED"/>
    <property type="match status" value="1"/>
</dbReference>
<dbReference type="GO" id="GO:0005886">
    <property type="term" value="C:plasma membrane"/>
    <property type="evidence" value="ECO:0007669"/>
    <property type="project" value="TreeGrafter"/>
</dbReference>
<comment type="caution">
    <text evidence="7">The sequence shown here is derived from an EMBL/GenBank/DDBJ whole genome shotgun (WGS) entry which is preliminary data.</text>
</comment>
<reference evidence="7 8" key="1">
    <citation type="journal article" date="2020" name="ISME J.">
        <title>Uncovering the hidden diversity of litter-decomposition mechanisms in mushroom-forming fungi.</title>
        <authorList>
            <person name="Floudas D."/>
            <person name="Bentzer J."/>
            <person name="Ahren D."/>
            <person name="Johansson T."/>
            <person name="Persson P."/>
            <person name="Tunlid A."/>
        </authorList>
    </citation>
    <scope>NUCLEOTIDE SEQUENCE [LARGE SCALE GENOMIC DNA]</scope>
    <source>
        <strain evidence="7 8">CBS 661.87</strain>
    </source>
</reference>
<evidence type="ECO:0000256" key="1">
    <source>
        <dbReference type="ARBA" id="ARBA00004141"/>
    </source>
</evidence>
<feature type="transmembrane region" description="Helical" evidence="5">
    <location>
        <begin position="444"/>
        <end position="465"/>
    </location>
</feature>
<dbReference type="InterPro" id="IPR020846">
    <property type="entry name" value="MFS_dom"/>
</dbReference>
<feature type="transmembrane region" description="Helical" evidence="5">
    <location>
        <begin position="123"/>
        <end position="143"/>
    </location>
</feature>
<keyword evidence="4 5" id="KW-0472">Membrane</keyword>
<dbReference type="SUPFAM" id="SSF103473">
    <property type="entry name" value="MFS general substrate transporter"/>
    <property type="match status" value="1"/>
</dbReference>
<evidence type="ECO:0000256" key="2">
    <source>
        <dbReference type="ARBA" id="ARBA00022692"/>
    </source>
</evidence>
<dbReference type="OrthoDB" id="5376138at2759"/>
<evidence type="ECO:0000256" key="3">
    <source>
        <dbReference type="ARBA" id="ARBA00022989"/>
    </source>
</evidence>
<proteinExistence type="predicted"/>
<feature type="transmembrane region" description="Helical" evidence="5">
    <location>
        <begin position="527"/>
        <end position="544"/>
    </location>
</feature>
<protein>
    <recommendedName>
        <fullName evidence="6">Major facilitator superfamily (MFS) profile domain-containing protein</fullName>
    </recommendedName>
</protein>
<feature type="transmembrane region" description="Helical" evidence="5">
    <location>
        <begin position="220"/>
        <end position="240"/>
    </location>
</feature>
<dbReference type="InterPro" id="IPR036259">
    <property type="entry name" value="MFS_trans_sf"/>
</dbReference>
<dbReference type="GO" id="GO:0022857">
    <property type="term" value="F:transmembrane transporter activity"/>
    <property type="evidence" value="ECO:0007669"/>
    <property type="project" value="InterPro"/>
</dbReference>
<name>A0A8H5HLP3_9AGAR</name>
<dbReference type="EMBL" id="JAACJP010000003">
    <property type="protein sequence ID" value="KAF5385771.1"/>
    <property type="molecule type" value="Genomic_DNA"/>
</dbReference>
<dbReference type="Pfam" id="PF07690">
    <property type="entry name" value="MFS_1"/>
    <property type="match status" value="1"/>
</dbReference>
<dbReference type="PANTHER" id="PTHR23502">
    <property type="entry name" value="MAJOR FACILITATOR SUPERFAMILY"/>
    <property type="match status" value="1"/>
</dbReference>
<evidence type="ECO:0000313" key="8">
    <source>
        <dbReference type="Proteomes" id="UP000565441"/>
    </source>
</evidence>
<dbReference type="Proteomes" id="UP000565441">
    <property type="component" value="Unassembled WGS sequence"/>
</dbReference>
<sequence length="545" mass="60978">MVYNNPCWRHFRTRTQDFRSSRYMSPFETGERSAATTMSAEGVVVKPLTDIHEPIDRRLSHSSRPDEEELDLSLRRQLSGLFHPKDSEREQEKVTFDSSEPFYIDFEEGDERNPINFSLRKKWTITLMACMCTVFSSSVAPAYNMGIPSMTRDLNCTTFQANIGLSVYALGFGIVPLVTASFSEEFGRKPLYIGSCLGFFLMYIMVALSKNIQTVIVARFLQGVFGSTGATMVGGTIADIWGARDRGLPMSIFAVAAIGGTGLGPVVAGWVEMNPRLEWRWIQWIQMIIFGAFSTMIPVVMTETRTAILLTRIAKKVRKDTGDPRYRARIEDERASLKNLIFISCTRPILLMFTEPIVLSFSLWVGFAWGVLYCLITSISGVFRNLHGFNNGEIGTTFITMTIGSLIGFAANMYQEVLYQVNAESLSQSADPRLDSTWLASPQFSFQLVFIWAAFIIYLAVFSYLADCYGPFASSALAGQSLARKSSSLPSSLSSSQSQYDLFLGNLMATAFPLFTEQMFRTLDYKWANTLFGCIAVLMIPIPFA</sequence>
<evidence type="ECO:0000256" key="4">
    <source>
        <dbReference type="ARBA" id="ARBA00023136"/>
    </source>
</evidence>
<feature type="transmembrane region" description="Helical" evidence="5">
    <location>
        <begin position="163"/>
        <end position="183"/>
    </location>
</feature>
<feature type="transmembrane region" description="Helical" evidence="5">
    <location>
        <begin position="252"/>
        <end position="271"/>
    </location>
</feature>
<dbReference type="AlphaFoldDB" id="A0A8H5HLP3"/>
<evidence type="ECO:0000313" key="7">
    <source>
        <dbReference type="EMBL" id="KAF5385771.1"/>
    </source>
</evidence>
<feature type="transmembrane region" description="Helical" evidence="5">
    <location>
        <begin position="283"/>
        <end position="302"/>
    </location>
</feature>
<keyword evidence="8" id="KW-1185">Reference proteome</keyword>
<comment type="subcellular location">
    <subcellularLocation>
        <location evidence="1">Membrane</location>
        <topology evidence="1">Multi-pass membrane protein</topology>
    </subcellularLocation>
</comment>
<keyword evidence="2 5" id="KW-0812">Transmembrane</keyword>
<dbReference type="Gene3D" id="1.20.1250.20">
    <property type="entry name" value="MFS general substrate transporter like domains"/>
    <property type="match status" value="1"/>
</dbReference>
<feature type="transmembrane region" description="Helical" evidence="5">
    <location>
        <begin position="395"/>
        <end position="414"/>
    </location>
</feature>
<feature type="transmembrane region" description="Helical" evidence="5">
    <location>
        <begin position="359"/>
        <end position="383"/>
    </location>
</feature>
<organism evidence="7 8">
    <name type="scientific">Tricholomella constricta</name>
    <dbReference type="NCBI Taxonomy" id="117010"/>
    <lineage>
        <taxon>Eukaryota</taxon>
        <taxon>Fungi</taxon>
        <taxon>Dikarya</taxon>
        <taxon>Basidiomycota</taxon>
        <taxon>Agaricomycotina</taxon>
        <taxon>Agaricomycetes</taxon>
        <taxon>Agaricomycetidae</taxon>
        <taxon>Agaricales</taxon>
        <taxon>Tricholomatineae</taxon>
        <taxon>Lyophyllaceae</taxon>
        <taxon>Tricholomella</taxon>
    </lineage>
</organism>
<accession>A0A8H5HLP3</accession>
<feature type="transmembrane region" description="Helical" evidence="5">
    <location>
        <begin position="190"/>
        <end position="208"/>
    </location>
</feature>
<dbReference type="InterPro" id="IPR011701">
    <property type="entry name" value="MFS"/>
</dbReference>
<keyword evidence="3 5" id="KW-1133">Transmembrane helix</keyword>
<feature type="domain" description="Major facilitator superfamily (MFS) profile" evidence="6">
    <location>
        <begin position="122"/>
        <end position="545"/>
    </location>
</feature>
<evidence type="ECO:0000256" key="5">
    <source>
        <dbReference type="SAM" id="Phobius"/>
    </source>
</evidence>